<feature type="domain" description="Peptidase M48" evidence="8">
    <location>
        <begin position="116"/>
        <end position="290"/>
    </location>
</feature>
<proteinExistence type="inferred from homology"/>
<evidence type="ECO:0000256" key="3">
    <source>
        <dbReference type="ARBA" id="ARBA00022801"/>
    </source>
</evidence>
<dbReference type="InterPro" id="IPR001915">
    <property type="entry name" value="Peptidase_M48"/>
</dbReference>
<comment type="similarity">
    <text evidence="6">Belongs to the peptidase M48 family.</text>
</comment>
<evidence type="ECO:0000256" key="7">
    <source>
        <dbReference type="SAM" id="Phobius"/>
    </source>
</evidence>
<dbReference type="PANTHER" id="PTHR22726">
    <property type="entry name" value="METALLOENDOPEPTIDASE OMA1"/>
    <property type="match status" value="1"/>
</dbReference>
<keyword evidence="10" id="KW-1185">Reference proteome</keyword>
<evidence type="ECO:0000313" key="9">
    <source>
        <dbReference type="EMBL" id="KWS02296.1"/>
    </source>
</evidence>
<keyword evidence="7" id="KW-0472">Membrane</keyword>
<evidence type="ECO:0000256" key="6">
    <source>
        <dbReference type="RuleBase" id="RU003983"/>
    </source>
</evidence>
<keyword evidence="7" id="KW-0812">Transmembrane</keyword>
<dbReference type="Pfam" id="PF01435">
    <property type="entry name" value="Peptidase_M48"/>
    <property type="match status" value="1"/>
</dbReference>
<dbReference type="PANTHER" id="PTHR22726:SF1">
    <property type="entry name" value="METALLOENDOPEPTIDASE OMA1, MITOCHONDRIAL"/>
    <property type="match status" value="1"/>
</dbReference>
<evidence type="ECO:0000256" key="5">
    <source>
        <dbReference type="ARBA" id="ARBA00023049"/>
    </source>
</evidence>
<dbReference type="GO" id="GO:0046872">
    <property type="term" value="F:metal ion binding"/>
    <property type="evidence" value="ECO:0007669"/>
    <property type="project" value="UniProtKB-KW"/>
</dbReference>
<comment type="cofactor">
    <cofactor evidence="6">
        <name>Zn(2+)</name>
        <dbReference type="ChEBI" id="CHEBI:29105"/>
    </cofactor>
    <text evidence="6">Binds 1 zinc ion per subunit.</text>
</comment>
<keyword evidence="1 6" id="KW-0645">Protease</keyword>
<reference evidence="9 10" key="1">
    <citation type="journal article" date="2014" name="Genome Announc.">
        <title>Draft Genome Sequence of Lysobacter capsici AZ78, a Bacterium Antagonistic to Plant-Pathogenic Oomycetes.</title>
        <authorList>
            <person name="Puopolo G."/>
            <person name="Sonego P."/>
            <person name="Engelen K."/>
            <person name="Pertot I."/>
        </authorList>
    </citation>
    <scope>NUCLEOTIDE SEQUENCE [LARGE SCALE GENOMIC DNA]</scope>
    <source>
        <strain evidence="9 10">AZ78</strain>
    </source>
</reference>
<dbReference type="CDD" id="cd07331">
    <property type="entry name" value="M48C_Oma1_like"/>
    <property type="match status" value="1"/>
</dbReference>
<dbReference type="GO" id="GO:0016020">
    <property type="term" value="C:membrane"/>
    <property type="evidence" value="ECO:0007669"/>
    <property type="project" value="TreeGrafter"/>
</dbReference>
<keyword evidence="7" id="KW-1133">Transmembrane helix</keyword>
<evidence type="ECO:0000256" key="4">
    <source>
        <dbReference type="ARBA" id="ARBA00022833"/>
    </source>
</evidence>
<dbReference type="GO" id="GO:0004222">
    <property type="term" value="F:metalloendopeptidase activity"/>
    <property type="evidence" value="ECO:0007669"/>
    <property type="project" value="InterPro"/>
</dbReference>
<evidence type="ECO:0000256" key="1">
    <source>
        <dbReference type="ARBA" id="ARBA00022670"/>
    </source>
</evidence>
<keyword evidence="4 6" id="KW-0862">Zinc</keyword>
<feature type="transmembrane region" description="Helical" evidence="7">
    <location>
        <begin position="21"/>
        <end position="41"/>
    </location>
</feature>
<dbReference type="Proteomes" id="UP000023435">
    <property type="component" value="Unassembled WGS sequence"/>
</dbReference>
<gene>
    <name evidence="9" type="ORF">AZ78_4963</name>
</gene>
<keyword evidence="5 6" id="KW-0482">Metalloprotease</keyword>
<dbReference type="Gene3D" id="3.30.2010.10">
    <property type="entry name" value="Metalloproteases ('zincins'), catalytic domain"/>
    <property type="match status" value="1"/>
</dbReference>
<evidence type="ECO:0000313" key="10">
    <source>
        <dbReference type="Proteomes" id="UP000023435"/>
    </source>
</evidence>
<evidence type="ECO:0000256" key="2">
    <source>
        <dbReference type="ARBA" id="ARBA00022723"/>
    </source>
</evidence>
<organism evidence="9 10">
    <name type="scientific">Lysobacter capsici AZ78</name>
    <dbReference type="NCBI Taxonomy" id="1444315"/>
    <lineage>
        <taxon>Bacteria</taxon>
        <taxon>Pseudomonadati</taxon>
        <taxon>Pseudomonadota</taxon>
        <taxon>Gammaproteobacteria</taxon>
        <taxon>Lysobacterales</taxon>
        <taxon>Lysobacteraceae</taxon>
        <taxon>Lysobacter</taxon>
    </lineage>
</organism>
<evidence type="ECO:0000259" key="8">
    <source>
        <dbReference type="Pfam" id="PF01435"/>
    </source>
</evidence>
<keyword evidence="2" id="KW-0479">Metal-binding</keyword>
<protein>
    <submittedName>
        <fullName evidence="9">Zn-dependent protease</fullName>
    </submittedName>
</protein>
<dbReference type="EMBL" id="JAJA02000002">
    <property type="protein sequence ID" value="KWS02296.1"/>
    <property type="molecule type" value="Genomic_DNA"/>
</dbReference>
<keyword evidence="3 6" id="KW-0378">Hydrolase</keyword>
<dbReference type="InterPro" id="IPR051156">
    <property type="entry name" value="Mito/Outer_Membr_Metalloprot"/>
</dbReference>
<dbReference type="AlphaFoldDB" id="A0A108U4A6"/>
<accession>A0A108U4A6</accession>
<sequence length="311" mass="33489">MQMSVYGNQVQGGRRGFGIGGGFRWLILLAFGIYALVSWFGGAKTDPYTGEKAHYGASADEEVQLGAQAFQQVLSDANAQRALLPSNSPQSQDVSEIAQRLINKVPQVTQTLAQQNQQAAPEDYKNFQWSVAVINSQEANAFCLPGGKMAVYTGLLPVTQNDDALAVVMGHEIAHALLRHGSQRMAQQKLVQMGQMAAGVAMGGMDPQQQQMIMGALGAGAQYGLVLPYGRNHETQADKVGLMLAAAACYDPRQAIPLWERMSQLGGGQRPPEFASTHPDPANRIQTLQALMPAAMQFYQANCANKPLASR</sequence>
<dbReference type="GO" id="GO:0051603">
    <property type="term" value="P:proteolysis involved in protein catabolic process"/>
    <property type="evidence" value="ECO:0007669"/>
    <property type="project" value="TreeGrafter"/>
</dbReference>
<comment type="caution">
    <text evidence="9">The sequence shown here is derived from an EMBL/GenBank/DDBJ whole genome shotgun (WGS) entry which is preliminary data.</text>
</comment>
<name>A0A108U4A6_9GAMM</name>